<proteinExistence type="predicted"/>
<feature type="region of interest" description="Disordered" evidence="1">
    <location>
        <begin position="32"/>
        <end position="59"/>
    </location>
</feature>
<feature type="compositionally biased region" description="Polar residues" evidence="1">
    <location>
        <begin position="35"/>
        <end position="46"/>
    </location>
</feature>
<sequence>QQKAALLKNNTALQSVSLRSKNISMMSLPWGCAGSSHSPQTPSTCGTEPYPWNPSLTKR</sequence>
<dbReference type="AlphaFoldDB" id="A0A2J8K512"/>
<comment type="caution">
    <text evidence="2">The sequence shown here is derived from an EMBL/GenBank/DDBJ whole genome shotgun (WGS) entry which is preliminary data.</text>
</comment>
<name>A0A2J8K512_PANTR</name>
<reference evidence="2 3" key="1">
    <citation type="submission" date="2017-12" db="EMBL/GenBank/DDBJ databases">
        <title>High-resolution comparative analysis of great ape genomes.</title>
        <authorList>
            <person name="Pollen A."/>
            <person name="Hastie A."/>
            <person name="Hormozdiari F."/>
            <person name="Dougherty M."/>
            <person name="Liu R."/>
            <person name="Chaisson M."/>
            <person name="Hoppe E."/>
            <person name="Hill C."/>
            <person name="Pang A."/>
            <person name="Hillier L."/>
            <person name="Baker C."/>
            <person name="Armstrong J."/>
            <person name="Shendure J."/>
            <person name="Paten B."/>
            <person name="Wilson R."/>
            <person name="Chao H."/>
            <person name="Schneider V."/>
            <person name="Ventura M."/>
            <person name="Kronenberg Z."/>
            <person name="Murali S."/>
            <person name="Gordon D."/>
            <person name="Cantsilieris S."/>
            <person name="Munson K."/>
            <person name="Nelson B."/>
            <person name="Raja A."/>
            <person name="Underwood J."/>
            <person name="Diekhans M."/>
            <person name="Fiddes I."/>
            <person name="Haussler D."/>
            <person name="Eichler E."/>
        </authorList>
    </citation>
    <scope>NUCLEOTIDE SEQUENCE [LARGE SCALE GENOMIC DNA]</scope>
    <source>
        <strain evidence="2">Yerkes chimp pedigree #C0471</strain>
    </source>
</reference>
<feature type="non-terminal residue" evidence="2">
    <location>
        <position position="1"/>
    </location>
</feature>
<protein>
    <submittedName>
        <fullName evidence="2">ARHGEF2 isoform 11</fullName>
    </submittedName>
</protein>
<evidence type="ECO:0000313" key="3">
    <source>
        <dbReference type="Proteomes" id="UP000236370"/>
    </source>
</evidence>
<evidence type="ECO:0000313" key="2">
    <source>
        <dbReference type="EMBL" id="PNI30111.1"/>
    </source>
</evidence>
<gene>
    <name evidence="2" type="ORF">CK820_G0041285</name>
</gene>
<dbReference type="EMBL" id="NBAG03000392">
    <property type="protein sequence ID" value="PNI30111.1"/>
    <property type="molecule type" value="Genomic_DNA"/>
</dbReference>
<evidence type="ECO:0000256" key="1">
    <source>
        <dbReference type="SAM" id="MobiDB-lite"/>
    </source>
</evidence>
<accession>A0A2J8K512</accession>
<organism evidence="2 3">
    <name type="scientific">Pan troglodytes</name>
    <name type="common">Chimpanzee</name>
    <dbReference type="NCBI Taxonomy" id="9598"/>
    <lineage>
        <taxon>Eukaryota</taxon>
        <taxon>Metazoa</taxon>
        <taxon>Chordata</taxon>
        <taxon>Craniata</taxon>
        <taxon>Vertebrata</taxon>
        <taxon>Euteleostomi</taxon>
        <taxon>Mammalia</taxon>
        <taxon>Eutheria</taxon>
        <taxon>Euarchontoglires</taxon>
        <taxon>Primates</taxon>
        <taxon>Haplorrhini</taxon>
        <taxon>Catarrhini</taxon>
        <taxon>Hominidae</taxon>
        <taxon>Pan</taxon>
    </lineage>
</organism>
<dbReference type="Proteomes" id="UP000236370">
    <property type="component" value="Unassembled WGS sequence"/>
</dbReference>